<name>A0A3E2W124_CLOIN</name>
<dbReference type="Proteomes" id="UP000260025">
    <property type="component" value="Unassembled WGS sequence"/>
</dbReference>
<accession>A0A3E2W124</accession>
<reference evidence="2 3" key="1">
    <citation type="submission" date="2018-08" db="EMBL/GenBank/DDBJ databases">
        <title>A genome reference for cultivated species of the human gut microbiota.</title>
        <authorList>
            <person name="Zou Y."/>
            <person name="Xue W."/>
            <person name="Luo G."/>
        </authorList>
    </citation>
    <scope>NUCLEOTIDE SEQUENCE [LARGE SCALE GENOMIC DNA]</scope>
    <source>
        <strain evidence="2 3">OF01-2LB</strain>
    </source>
</reference>
<proteinExistence type="predicted"/>
<dbReference type="EMBL" id="QVEV01000004">
    <property type="protein sequence ID" value="RGC17591.1"/>
    <property type="molecule type" value="Genomic_DNA"/>
</dbReference>
<protein>
    <submittedName>
        <fullName evidence="2">Uncharacterized protein</fullName>
    </submittedName>
</protein>
<organism evidence="2 3">
    <name type="scientific">Clostridium innocuum</name>
    <dbReference type="NCBI Taxonomy" id="1522"/>
    <lineage>
        <taxon>Bacteria</taxon>
        <taxon>Bacillati</taxon>
        <taxon>Bacillota</taxon>
        <taxon>Clostridia</taxon>
        <taxon>Eubacteriales</taxon>
        <taxon>Clostridiaceae</taxon>
        <taxon>Clostridium</taxon>
    </lineage>
</organism>
<evidence type="ECO:0000313" key="2">
    <source>
        <dbReference type="EMBL" id="RGC17591.1"/>
    </source>
</evidence>
<sequence>MKKNKQWLVFTVLFIGLILIVGFRYFKTTGDIYVKRNGKDNPAVKIIMTGGNDYIAGQGEFHTGFFDIEAVKPVHTNSFKLGANQKILNKAYRNGNEIHVEEGDTIMLTPSQFKPLQFRNKIAVLENTIGQFHCGTEIEAGTYEFTIEVENDNMEFFFQVESEEKREIKDSAQINHKQRAKLIIEEGDYLSISGIDYDTGDFKVKIRKLV</sequence>
<gene>
    <name evidence="2" type="ORF">DXA38_04585</name>
</gene>
<dbReference type="AlphaFoldDB" id="A0A3E2W124"/>
<keyword evidence="1" id="KW-0812">Transmembrane</keyword>
<comment type="caution">
    <text evidence="2">The sequence shown here is derived from an EMBL/GenBank/DDBJ whole genome shotgun (WGS) entry which is preliminary data.</text>
</comment>
<evidence type="ECO:0000256" key="1">
    <source>
        <dbReference type="SAM" id="Phobius"/>
    </source>
</evidence>
<keyword evidence="1" id="KW-1133">Transmembrane helix</keyword>
<keyword evidence="1" id="KW-0472">Membrane</keyword>
<evidence type="ECO:0000313" key="3">
    <source>
        <dbReference type="Proteomes" id="UP000260025"/>
    </source>
</evidence>
<feature type="transmembrane region" description="Helical" evidence="1">
    <location>
        <begin position="7"/>
        <end position="26"/>
    </location>
</feature>